<evidence type="ECO:0000259" key="6">
    <source>
        <dbReference type="Pfam" id="PF01103"/>
    </source>
</evidence>
<keyword evidence="8" id="KW-1185">Reference proteome</keyword>
<comment type="caution">
    <text evidence="7">The sequence shown here is derived from an EMBL/GenBank/DDBJ whole genome shotgun (WGS) entry which is preliminary data.</text>
</comment>
<dbReference type="EMBL" id="BTRK01000003">
    <property type="protein sequence ID" value="GMR42208.1"/>
    <property type="molecule type" value="Genomic_DNA"/>
</dbReference>
<keyword evidence="3" id="KW-1134">Transmembrane beta strand</keyword>
<protein>
    <recommendedName>
        <fullName evidence="6">Bacterial surface antigen (D15) domain-containing protein</fullName>
    </recommendedName>
</protein>
<dbReference type="Proteomes" id="UP001328107">
    <property type="component" value="Unassembled WGS sequence"/>
</dbReference>
<proteinExistence type="inferred from homology"/>
<dbReference type="PANTHER" id="PTHR12815:SF18">
    <property type="entry name" value="SORTING AND ASSEMBLY MACHINERY COMPONENT 50 HOMOLOG"/>
    <property type="match status" value="1"/>
</dbReference>
<evidence type="ECO:0000313" key="8">
    <source>
        <dbReference type="Proteomes" id="UP001328107"/>
    </source>
</evidence>
<gene>
    <name evidence="7" type="ORF">PMAYCL1PPCAC_12403</name>
</gene>
<organism evidence="7 8">
    <name type="scientific">Pristionchus mayeri</name>
    <dbReference type="NCBI Taxonomy" id="1317129"/>
    <lineage>
        <taxon>Eukaryota</taxon>
        <taxon>Metazoa</taxon>
        <taxon>Ecdysozoa</taxon>
        <taxon>Nematoda</taxon>
        <taxon>Chromadorea</taxon>
        <taxon>Rhabditida</taxon>
        <taxon>Rhabditina</taxon>
        <taxon>Diplogasteromorpha</taxon>
        <taxon>Diplogasteroidea</taxon>
        <taxon>Neodiplogasteridae</taxon>
        <taxon>Pristionchus</taxon>
    </lineage>
</organism>
<dbReference type="GO" id="GO:0045040">
    <property type="term" value="P:protein insertion into mitochondrial outer membrane"/>
    <property type="evidence" value="ECO:0007669"/>
    <property type="project" value="TreeGrafter"/>
</dbReference>
<feature type="domain" description="Bacterial surface antigen (D15)" evidence="6">
    <location>
        <begin position="131"/>
        <end position="464"/>
    </location>
</feature>
<comment type="similarity">
    <text evidence="2">Belongs to the SAM50/omp85 family.</text>
</comment>
<keyword evidence="5" id="KW-0472">Membrane</keyword>
<dbReference type="GO" id="GO:0033108">
    <property type="term" value="P:mitochondrial respiratory chain complex assembly"/>
    <property type="evidence" value="ECO:0007669"/>
    <property type="project" value="TreeGrafter"/>
</dbReference>
<reference evidence="8" key="1">
    <citation type="submission" date="2022-10" db="EMBL/GenBank/DDBJ databases">
        <title>Genome assembly of Pristionchus species.</title>
        <authorList>
            <person name="Yoshida K."/>
            <person name="Sommer R.J."/>
        </authorList>
    </citation>
    <scope>NUCLEOTIDE SEQUENCE [LARGE SCALE GENOMIC DNA]</scope>
    <source>
        <strain evidence="8">RS5460</strain>
    </source>
</reference>
<dbReference type="InterPro" id="IPR039910">
    <property type="entry name" value="D15-like"/>
</dbReference>
<sequence>MEEGVYGRQKHFHRADLLHGKCEDVPSIVEAVQFHGVRTTKGDALLQEVAELYKSSNVDELVKNCHLAAKHLQEVGLMENATALIDTAPSKNGYIVNFAVREPKSFTLGAKVGMSTQGDADMSMHAARQSFNGRGEVADASYTYTVKGDHSFNISMSKPLLGWQRYSGLASSLSRSFAYLPWNKANLEENSLILAYHNNFWGRKLLQQIRLNAIWRTLLATKDSAFAVREHAGHTLKVSAEHEYSLDSRDRPILATRGVVVRLGQELAGAFGIGDAAFVRHQLDIQAAAPLFSKFFLAASFHAKRIESMGENELHLLDRVYLGGQSDLRGFMLNSIGTRVDNSCLGGGSAVAGAVHLYHPLFPLHSLFAHAFIASGPPQKSAVRTVLCTSSPRPAYSLSGSVASVRSRNIMRDLVESQRISVGAGITFIFKNILRLELNYVQALKKTSNDSFTRGLHFGAGVNFM</sequence>
<accession>A0AAN4ZPC7</accession>
<evidence type="ECO:0000313" key="7">
    <source>
        <dbReference type="EMBL" id="GMR42208.1"/>
    </source>
</evidence>
<dbReference type="PANTHER" id="PTHR12815">
    <property type="entry name" value="SORTING AND ASSEMBLY MACHINERY SAMM50 PROTEIN FAMILY MEMBER"/>
    <property type="match status" value="1"/>
</dbReference>
<name>A0AAN4ZPC7_9BILA</name>
<evidence type="ECO:0000256" key="5">
    <source>
        <dbReference type="ARBA" id="ARBA00023136"/>
    </source>
</evidence>
<comment type="subcellular location">
    <subcellularLocation>
        <location evidence="1">Mitochondrion outer membrane</location>
        <topology evidence="1">Multi-pass membrane protein</topology>
    </subcellularLocation>
</comment>
<dbReference type="Pfam" id="PF01103">
    <property type="entry name" value="Omp85"/>
    <property type="match status" value="1"/>
</dbReference>
<dbReference type="AlphaFoldDB" id="A0AAN4ZPC7"/>
<evidence type="ECO:0000256" key="4">
    <source>
        <dbReference type="ARBA" id="ARBA00022692"/>
    </source>
</evidence>
<keyword evidence="4" id="KW-0812">Transmembrane</keyword>
<dbReference type="Gene3D" id="2.40.160.50">
    <property type="entry name" value="membrane protein fhac: a member of the omp85/tpsb transporter family"/>
    <property type="match status" value="1"/>
</dbReference>
<evidence type="ECO:0000256" key="3">
    <source>
        <dbReference type="ARBA" id="ARBA00022452"/>
    </source>
</evidence>
<evidence type="ECO:0000256" key="1">
    <source>
        <dbReference type="ARBA" id="ARBA00004374"/>
    </source>
</evidence>
<evidence type="ECO:0000256" key="2">
    <source>
        <dbReference type="ARBA" id="ARBA00010913"/>
    </source>
</evidence>
<dbReference type="InterPro" id="IPR000184">
    <property type="entry name" value="Bac_surfAg_D15"/>
</dbReference>
<dbReference type="GO" id="GO:0005741">
    <property type="term" value="C:mitochondrial outer membrane"/>
    <property type="evidence" value="ECO:0007669"/>
    <property type="project" value="UniProtKB-SubCell"/>
</dbReference>